<keyword evidence="1 4" id="KW-0489">Methyltransferase</keyword>
<dbReference type="Gene3D" id="2.40.50.140">
    <property type="entry name" value="Nucleic acid-binding proteins"/>
    <property type="match status" value="1"/>
</dbReference>
<feature type="binding site" evidence="4">
    <location>
        <position position="339"/>
    </location>
    <ligand>
        <name>S-adenosyl-L-methionine</name>
        <dbReference type="ChEBI" id="CHEBI:59789"/>
    </ligand>
</feature>
<dbReference type="InterPro" id="IPR010280">
    <property type="entry name" value="U5_MeTrfase_fam"/>
</dbReference>
<name>A0A8I0ACR3_9FIRM</name>
<feature type="binding site" evidence="4">
    <location>
        <position position="384"/>
    </location>
    <ligand>
        <name>S-adenosyl-L-methionine</name>
        <dbReference type="ChEBI" id="CHEBI:59789"/>
    </ligand>
</feature>
<dbReference type="AlphaFoldDB" id="A0A8I0ACR3"/>
<dbReference type="InterPro" id="IPR002792">
    <property type="entry name" value="TRAM_dom"/>
</dbReference>
<evidence type="ECO:0000256" key="5">
    <source>
        <dbReference type="PROSITE-ProRule" id="PRU10015"/>
    </source>
</evidence>
<dbReference type="GO" id="GO:0032259">
    <property type="term" value="P:methylation"/>
    <property type="evidence" value="ECO:0007669"/>
    <property type="project" value="UniProtKB-KW"/>
</dbReference>
<dbReference type="PANTHER" id="PTHR11061:SF30">
    <property type="entry name" value="TRNA (URACIL(54)-C(5))-METHYLTRANSFERASE"/>
    <property type="match status" value="1"/>
</dbReference>
<dbReference type="Gene3D" id="3.40.50.150">
    <property type="entry name" value="Vaccinia Virus protein VP39"/>
    <property type="match status" value="1"/>
</dbReference>
<dbReference type="PANTHER" id="PTHR11061">
    <property type="entry name" value="RNA M5U METHYLTRANSFERASE"/>
    <property type="match status" value="1"/>
</dbReference>
<keyword evidence="3 4" id="KW-0949">S-adenosyl-L-methionine</keyword>
<dbReference type="GO" id="GO:0006396">
    <property type="term" value="P:RNA processing"/>
    <property type="evidence" value="ECO:0007669"/>
    <property type="project" value="InterPro"/>
</dbReference>
<proteinExistence type="inferred from homology"/>
<dbReference type="Gene3D" id="2.40.50.1070">
    <property type="match status" value="1"/>
</dbReference>
<feature type="binding site" evidence="4">
    <location>
        <position position="289"/>
    </location>
    <ligand>
        <name>S-adenosyl-L-methionine</name>
        <dbReference type="ChEBI" id="CHEBI:59789"/>
    </ligand>
</feature>
<feature type="active site" description="Nucleophile" evidence="4">
    <location>
        <position position="411"/>
    </location>
</feature>
<feature type="binding site" evidence="4">
    <location>
        <position position="318"/>
    </location>
    <ligand>
        <name>S-adenosyl-L-methionine</name>
        <dbReference type="ChEBI" id="CHEBI:59789"/>
    </ligand>
</feature>
<dbReference type="GO" id="GO:0008173">
    <property type="term" value="F:RNA methyltransferase activity"/>
    <property type="evidence" value="ECO:0007669"/>
    <property type="project" value="InterPro"/>
</dbReference>
<dbReference type="PROSITE" id="PS01230">
    <property type="entry name" value="TRMA_1"/>
    <property type="match status" value="1"/>
</dbReference>
<comment type="caution">
    <text evidence="7">The sequence shown here is derived from an EMBL/GenBank/DDBJ whole genome shotgun (WGS) entry which is preliminary data.</text>
</comment>
<dbReference type="RefSeq" id="WP_186900714.1">
    <property type="nucleotide sequence ID" value="NZ_JACOOT010000003.1"/>
</dbReference>
<dbReference type="NCBIfam" id="TIGR00479">
    <property type="entry name" value="rumA"/>
    <property type="match status" value="1"/>
</dbReference>
<keyword evidence="2 4" id="KW-0808">Transferase</keyword>
<evidence type="ECO:0000259" key="6">
    <source>
        <dbReference type="PROSITE" id="PS50926"/>
    </source>
</evidence>
<dbReference type="PROSITE" id="PS50926">
    <property type="entry name" value="TRAM"/>
    <property type="match status" value="1"/>
</dbReference>
<keyword evidence="8" id="KW-1185">Reference proteome</keyword>
<feature type="active site" evidence="5">
    <location>
        <position position="411"/>
    </location>
</feature>
<evidence type="ECO:0000256" key="3">
    <source>
        <dbReference type="ARBA" id="ARBA00022691"/>
    </source>
</evidence>
<evidence type="ECO:0000256" key="4">
    <source>
        <dbReference type="PROSITE-ProRule" id="PRU01024"/>
    </source>
</evidence>
<dbReference type="SUPFAM" id="SSF50249">
    <property type="entry name" value="Nucleic acid-binding proteins"/>
    <property type="match status" value="1"/>
</dbReference>
<dbReference type="EMBL" id="JACOOT010000003">
    <property type="protein sequence ID" value="MBC5649742.1"/>
    <property type="molecule type" value="Genomic_DNA"/>
</dbReference>
<dbReference type="InterPro" id="IPR030390">
    <property type="entry name" value="MeTrfase_TrmA_AS"/>
</dbReference>
<evidence type="ECO:0000256" key="1">
    <source>
        <dbReference type="ARBA" id="ARBA00022603"/>
    </source>
</evidence>
<protein>
    <submittedName>
        <fullName evidence="7">23S rRNA (Uracil(1939)-C(5))-methyltransferase RlmD</fullName>
        <ecNumber evidence="7">2.1.1.190</ecNumber>
    </submittedName>
</protein>
<feature type="domain" description="TRAM" evidence="6">
    <location>
        <begin position="1"/>
        <end position="58"/>
    </location>
</feature>
<accession>A0A8I0ACR3</accession>
<gene>
    <name evidence="7" type="primary">rlmD</name>
    <name evidence="7" type="ORF">H8S54_01040</name>
</gene>
<dbReference type="Proteomes" id="UP000652847">
    <property type="component" value="Unassembled WGS sequence"/>
</dbReference>
<organism evidence="7 8">
    <name type="scientific">Blautia segnis</name>
    <dbReference type="NCBI Taxonomy" id="2763030"/>
    <lineage>
        <taxon>Bacteria</taxon>
        <taxon>Bacillati</taxon>
        <taxon>Bacillota</taxon>
        <taxon>Clostridia</taxon>
        <taxon>Lachnospirales</taxon>
        <taxon>Lachnospiraceae</taxon>
        <taxon>Blautia</taxon>
    </lineage>
</organism>
<dbReference type="Pfam" id="PF05958">
    <property type="entry name" value="tRNA_U5-meth_tr"/>
    <property type="match status" value="1"/>
</dbReference>
<comment type="similarity">
    <text evidence="4">Belongs to the class I-like SAM-binding methyltransferase superfamily. RNA M5U methyltransferase family.</text>
</comment>
<evidence type="ECO:0000313" key="8">
    <source>
        <dbReference type="Proteomes" id="UP000652847"/>
    </source>
</evidence>
<dbReference type="PROSITE" id="PS51687">
    <property type="entry name" value="SAM_MT_RNA_M5U"/>
    <property type="match status" value="1"/>
</dbReference>
<sequence length="546" mass="60960">MKKGEIYEGVIEKVEFPNKGYINIDGEKVIVKNGIPGQKVRFMINKKRSGRVEGRLLEVLEKSPLEVREPVCNIFPACGGCMYQTMSYEEQLKMKENQVKSLLQAAVGEDVDLHWEGIHGSPIEFGYRNKMEFSFGDEFKDGPLSLGLHKKGSTYDVLTASDCKLVHPDMTAILSCVLDFFTELGAVHYKKMQHTGYLRHLLLRRGVTSGEILVHVITTSQAQYDYAPLVSRLLALPLEGKIVGIMHIINDSLSDVVQSDETQILYGQDYFYETLLGLRFKISTFSFFQPNSLAAEVLYSIVRDYIGDTKDKEVFDLYSGTGTIAQLLASVAKEVIGVEIVEEAVEAAKVNAALNGLTNCRFIAGDVLKALDDLTEKPDMIVLDPPRDGIHPKALPKILAYGVENIVYISCKPTSLARDLPSFLAAGYQIQRTCSVDQFCETVHCETVVLLSQQKPDDTIEIDLDLDELDATSAELKATYQEIKDYVLKEFGLKVSSLYISQVKRKCGIEVGENYNLPKSENARVPQCPKEKEEAIKAALEYFAMI</sequence>
<dbReference type="InterPro" id="IPR012340">
    <property type="entry name" value="NA-bd_OB-fold"/>
</dbReference>
<evidence type="ECO:0000313" key="7">
    <source>
        <dbReference type="EMBL" id="MBC5649742.1"/>
    </source>
</evidence>
<dbReference type="CDD" id="cd02440">
    <property type="entry name" value="AdoMet_MTases"/>
    <property type="match status" value="1"/>
</dbReference>
<evidence type="ECO:0000256" key="2">
    <source>
        <dbReference type="ARBA" id="ARBA00022679"/>
    </source>
</evidence>
<dbReference type="EC" id="2.1.1.190" evidence="7"/>
<dbReference type="SUPFAM" id="SSF53335">
    <property type="entry name" value="S-adenosyl-L-methionine-dependent methyltransferases"/>
    <property type="match status" value="1"/>
</dbReference>
<dbReference type="InterPro" id="IPR029063">
    <property type="entry name" value="SAM-dependent_MTases_sf"/>
</dbReference>
<reference evidence="7 8" key="1">
    <citation type="submission" date="2020-08" db="EMBL/GenBank/DDBJ databases">
        <title>Genome public.</title>
        <authorList>
            <person name="Liu C."/>
            <person name="Sun Q."/>
        </authorList>
    </citation>
    <scope>NUCLEOTIDE SEQUENCE [LARGE SCALE GENOMIC DNA]</scope>
    <source>
        <strain evidence="7 8">BX17</strain>
    </source>
</reference>